<gene>
    <name evidence="1" type="ORF">LSINAPIS_LOCUS13410</name>
</gene>
<dbReference type="Proteomes" id="UP000324832">
    <property type="component" value="Unassembled WGS sequence"/>
</dbReference>
<dbReference type="AlphaFoldDB" id="A0A5E4R2E9"/>
<protein>
    <submittedName>
        <fullName evidence="1">Uncharacterized protein</fullName>
    </submittedName>
</protein>
<proteinExistence type="predicted"/>
<dbReference type="EMBL" id="FZQP02006771">
    <property type="protein sequence ID" value="VVD03403.1"/>
    <property type="molecule type" value="Genomic_DNA"/>
</dbReference>
<name>A0A5E4R2E9_9NEOP</name>
<organism evidence="1 2">
    <name type="scientific">Leptidea sinapis</name>
    <dbReference type="NCBI Taxonomy" id="189913"/>
    <lineage>
        <taxon>Eukaryota</taxon>
        <taxon>Metazoa</taxon>
        <taxon>Ecdysozoa</taxon>
        <taxon>Arthropoda</taxon>
        <taxon>Hexapoda</taxon>
        <taxon>Insecta</taxon>
        <taxon>Pterygota</taxon>
        <taxon>Neoptera</taxon>
        <taxon>Endopterygota</taxon>
        <taxon>Lepidoptera</taxon>
        <taxon>Glossata</taxon>
        <taxon>Ditrysia</taxon>
        <taxon>Papilionoidea</taxon>
        <taxon>Pieridae</taxon>
        <taxon>Dismorphiinae</taxon>
        <taxon>Leptidea</taxon>
    </lineage>
</organism>
<accession>A0A5E4R2E9</accession>
<sequence>MIGGGGIPPDKSRTLKRTAEIEITKPDGKKIRIPAESIQSIYSKPGFDSDCNLKYSDEDKGPFSVYVSKIEPDPASGYALKIPKFAQFLHKNNITGIKEGGIKKLGRNKISVDFISAEKANKFLDLDVLESNKYSAYIPKFQIFRMGVVRNIPPTDWSLEELIQGIVVPVNCGEIRLLFLIPIHPPTFLPPNLSSNTKSPMPIGINFHCLWTQKVILLQR</sequence>
<reference evidence="1 2" key="1">
    <citation type="submission" date="2017-07" db="EMBL/GenBank/DDBJ databases">
        <authorList>
            <person name="Talla V."/>
            <person name="Backstrom N."/>
        </authorList>
    </citation>
    <scope>NUCLEOTIDE SEQUENCE [LARGE SCALE GENOMIC DNA]</scope>
</reference>
<evidence type="ECO:0000313" key="2">
    <source>
        <dbReference type="Proteomes" id="UP000324832"/>
    </source>
</evidence>
<keyword evidence="2" id="KW-1185">Reference proteome</keyword>
<evidence type="ECO:0000313" key="1">
    <source>
        <dbReference type="EMBL" id="VVD03403.1"/>
    </source>
</evidence>